<evidence type="ECO:0000313" key="3">
    <source>
        <dbReference type="EMBL" id="TMQ64934.1"/>
    </source>
</evidence>
<dbReference type="GO" id="GO:0004175">
    <property type="term" value="F:endopeptidase activity"/>
    <property type="evidence" value="ECO:0007669"/>
    <property type="project" value="UniProtKB-ARBA"/>
</dbReference>
<proteinExistence type="predicted"/>
<gene>
    <name evidence="3" type="ORF">E6K79_06205</name>
</gene>
<dbReference type="Pfam" id="PF02517">
    <property type="entry name" value="Rce1-like"/>
    <property type="match status" value="1"/>
</dbReference>
<reference evidence="3 4" key="1">
    <citation type="journal article" date="2019" name="Nat. Microbiol.">
        <title>Mediterranean grassland soil C-N compound turnover is dependent on rainfall and depth, and is mediated by genomically divergent microorganisms.</title>
        <authorList>
            <person name="Diamond S."/>
            <person name="Andeer P.F."/>
            <person name="Li Z."/>
            <person name="Crits-Christoph A."/>
            <person name="Burstein D."/>
            <person name="Anantharaman K."/>
            <person name="Lane K.R."/>
            <person name="Thomas B.C."/>
            <person name="Pan C."/>
            <person name="Northen T.R."/>
            <person name="Banfield J.F."/>
        </authorList>
    </citation>
    <scope>NUCLEOTIDE SEQUENCE [LARGE SCALE GENOMIC DNA]</scope>
    <source>
        <strain evidence="3">WS_9</strain>
    </source>
</reference>
<sequence length="241" mass="26320">MVTDSATPQRVYTHPQPVAPYRHTAVLVALFLLLTVGGAVFQGRGRETAAPPAHAGVVPLYLSLLVLEWGLVLFVWRGALGGDAARLRDLIGGRWSRPLDVVRDGALALGAWLAWVGIQVSWDRWLSPDHAKSIENLLPKGIVEITLWIALSISAGFCEELVFRGYLQRQFAALTRSNVIGLLLQALLFGVSHGYQGVAATAKIALFGILYGSLALWRRSLRPVMIAHAWSDIWAGWLGLL</sequence>
<keyword evidence="1" id="KW-0812">Transmembrane</keyword>
<keyword evidence="1" id="KW-0472">Membrane</keyword>
<dbReference type="GO" id="GO:0008237">
    <property type="term" value="F:metallopeptidase activity"/>
    <property type="evidence" value="ECO:0007669"/>
    <property type="project" value="UniProtKB-KW"/>
</dbReference>
<keyword evidence="3" id="KW-0378">Hydrolase</keyword>
<comment type="caution">
    <text evidence="3">The sequence shown here is derived from an EMBL/GenBank/DDBJ whole genome shotgun (WGS) entry which is preliminary data.</text>
</comment>
<keyword evidence="3" id="KW-0482">Metalloprotease</keyword>
<dbReference type="InterPro" id="IPR003675">
    <property type="entry name" value="Rce1/LyrA-like_dom"/>
</dbReference>
<feature type="transmembrane region" description="Helical" evidence="1">
    <location>
        <begin position="198"/>
        <end position="217"/>
    </location>
</feature>
<feature type="transmembrane region" description="Helical" evidence="1">
    <location>
        <begin position="21"/>
        <end position="41"/>
    </location>
</feature>
<dbReference type="AlphaFoldDB" id="A0A538TMT9"/>
<evidence type="ECO:0000313" key="4">
    <source>
        <dbReference type="Proteomes" id="UP000317691"/>
    </source>
</evidence>
<dbReference type="Proteomes" id="UP000317691">
    <property type="component" value="Unassembled WGS sequence"/>
</dbReference>
<feature type="transmembrane region" description="Helical" evidence="1">
    <location>
        <begin position="174"/>
        <end position="192"/>
    </location>
</feature>
<evidence type="ECO:0000256" key="1">
    <source>
        <dbReference type="SAM" id="Phobius"/>
    </source>
</evidence>
<evidence type="ECO:0000259" key="2">
    <source>
        <dbReference type="Pfam" id="PF02517"/>
    </source>
</evidence>
<organism evidence="3 4">
    <name type="scientific">Eiseniibacteriota bacterium</name>
    <dbReference type="NCBI Taxonomy" id="2212470"/>
    <lineage>
        <taxon>Bacteria</taxon>
        <taxon>Candidatus Eiseniibacteriota</taxon>
    </lineage>
</organism>
<keyword evidence="1" id="KW-1133">Transmembrane helix</keyword>
<dbReference type="EMBL" id="VBOZ01000016">
    <property type="protein sequence ID" value="TMQ64934.1"/>
    <property type="molecule type" value="Genomic_DNA"/>
</dbReference>
<protein>
    <submittedName>
        <fullName evidence="3">CPBP family intramembrane metalloprotease</fullName>
    </submittedName>
</protein>
<dbReference type="GO" id="GO:0080120">
    <property type="term" value="P:CAAX-box protein maturation"/>
    <property type="evidence" value="ECO:0007669"/>
    <property type="project" value="UniProtKB-ARBA"/>
</dbReference>
<name>A0A538TMT9_UNCEI</name>
<feature type="transmembrane region" description="Helical" evidence="1">
    <location>
        <begin position="61"/>
        <end position="80"/>
    </location>
</feature>
<keyword evidence="3" id="KW-0645">Protease</keyword>
<accession>A0A538TMT9</accession>
<dbReference type="GO" id="GO:0006508">
    <property type="term" value="P:proteolysis"/>
    <property type="evidence" value="ECO:0007669"/>
    <property type="project" value="UniProtKB-KW"/>
</dbReference>
<feature type="domain" description="CAAX prenyl protease 2/Lysostaphin resistance protein A-like" evidence="2">
    <location>
        <begin position="145"/>
        <end position="233"/>
    </location>
</feature>